<dbReference type="InterPro" id="IPR011333">
    <property type="entry name" value="SKP1/BTB/POZ_sf"/>
</dbReference>
<dbReference type="PANTHER" id="PTHR37538:SF4">
    <property type="entry name" value="PITSLRE SERINE_THREONINE-PROTEIN KINASE CDC2L1"/>
    <property type="match status" value="1"/>
</dbReference>
<feature type="compositionally biased region" description="Polar residues" evidence="1">
    <location>
        <begin position="257"/>
        <end position="275"/>
    </location>
</feature>
<dbReference type="AlphaFoldDB" id="A0A7U2F177"/>
<dbReference type="Gene3D" id="3.30.710.10">
    <property type="entry name" value="Potassium Channel Kv1.1, Chain A"/>
    <property type="match status" value="1"/>
</dbReference>
<name>A0A7U2F177_PHANO</name>
<protein>
    <recommendedName>
        <fullName evidence="4">BTB domain-containing protein</fullName>
    </recommendedName>
</protein>
<dbReference type="PANTHER" id="PTHR37538">
    <property type="entry name" value="BTB DOMAIN-CONTAINING PROTEIN"/>
    <property type="match status" value="1"/>
</dbReference>
<evidence type="ECO:0000256" key="1">
    <source>
        <dbReference type="SAM" id="MobiDB-lite"/>
    </source>
</evidence>
<feature type="region of interest" description="Disordered" evidence="1">
    <location>
        <begin position="235"/>
        <end position="293"/>
    </location>
</feature>
<evidence type="ECO:0008006" key="4">
    <source>
        <dbReference type="Google" id="ProtNLM"/>
    </source>
</evidence>
<proteinExistence type="predicted"/>
<dbReference type="KEGG" id="pno:SNOG_15883"/>
<evidence type="ECO:0000313" key="2">
    <source>
        <dbReference type="EMBL" id="QRC95733.1"/>
    </source>
</evidence>
<feature type="compositionally biased region" description="Basic and acidic residues" evidence="1">
    <location>
        <begin position="244"/>
        <end position="254"/>
    </location>
</feature>
<dbReference type="OrthoDB" id="3594103at2759"/>
<accession>A0A7U2F177</accession>
<dbReference type="Proteomes" id="UP000663193">
    <property type="component" value="Chromosome 5"/>
</dbReference>
<sequence length="426" mass="46317">MAPSISDEYGELSLDRSDIKNPTSCNNYHEDARTVASYEVSPYQDTKIVSILVGRDALPFTIHSAVIAQSEVLAAKVSYKRNENQVLALDLDNSTAHTLIGFMYTGTYNELPLSSELTRSAMSVYETGTCVYCAAVRYQLAGLVDLAKEKIMSSDEGVSISDILRIAKEQAFPLLRENETWYPSYLEAAIKRAMAKDPEPFKRPDFITQVEGNSRLLQMVWKTVISNYAGVVSAPTTGGGDMPPMDHEQEKSEDVLTFQSRPPASVDGSQTTAVANDTPADPPSPEKSYYTTASAATSVENSLKLDDIEPTIGYHQVPEPFTDELDFKKSTTFQKMNKNESVAIKSAVAPSDQARSAHKRSDSVLQAEDAAAKETDDVAEESVEKAESADKLGDSSPLVADGSFDATTASKKAKKKKKGGKPSTVF</sequence>
<dbReference type="EMBL" id="CP069027">
    <property type="protein sequence ID" value="QRC95733.1"/>
    <property type="molecule type" value="Genomic_DNA"/>
</dbReference>
<dbReference type="RefSeq" id="XP_001806020.1">
    <property type="nucleotide sequence ID" value="XM_001805968.1"/>
</dbReference>
<gene>
    <name evidence="2" type="ORF">JI435_158830</name>
</gene>
<organism evidence="2 3">
    <name type="scientific">Phaeosphaeria nodorum (strain SN15 / ATCC MYA-4574 / FGSC 10173)</name>
    <name type="common">Glume blotch fungus</name>
    <name type="synonym">Parastagonospora nodorum</name>
    <dbReference type="NCBI Taxonomy" id="321614"/>
    <lineage>
        <taxon>Eukaryota</taxon>
        <taxon>Fungi</taxon>
        <taxon>Dikarya</taxon>
        <taxon>Ascomycota</taxon>
        <taxon>Pezizomycotina</taxon>
        <taxon>Dothideomycetes</taxon>
        <taxon>Pleosporomycetidae</taxon>
        <taxon>Pleosporales</taxon>
        <taxon>Pleosporineae</taxon>
        <taxon>Phaeosphaeriaceae</taxon>
        <taxon>Parastagonospora</taxon>
    </lineage>
</organism>
<evidence type="ECO:0000313" key="3">
    <source>
        <dbReference type="Proteomes" id="UP000663193"/>
    </source>
</evidence>
<reference evidence="3" key="1">
    <citation type="journal article" date="2021" name="BMC Genomics">
        <title>Chromosome-level genome assembly and manually-curated proteome of model necrotroph Parastagonospora nodorum Sn15 reveals a genome-wide trove of candidate effector homologs, and redundancy of virulence-related functions within an accessory chromosome.</title>
        <authorList>
            <person name="Bertazzoni S."/>
            <person name="Jones D.A.B."/>
            <person name="Phan H.T."/>
            <person name="Tan K.-C."/>
            <person name="Hane J.K."/>
        </authorList>
    </citation>
    <scope>NUCLEOTIDE SEQUENCE [LARGE SCALE GENOMIC DNA]</scope>
    <source>
        <strain evidence="3">SN15 / ATCC MYA-4574 / FGSC 10173)</strain>
    </source>
</reference>
<feature type="compositionally biased region" description="Basic residues" evidence="1">
    <location>
        <begin position="411"/>
        <end position="420"/>
    </location>
</feature>
<keyword evidence="3" id="KW-1185">Reference proteome</keyword>
<dbReference type="OMA" id="AWYPAYI"/>
<feature type="compositionally biased region" description="Basic and acidic residues" evidence="1">
    <location>
        <begin position="370"/>
        <end position="393"/>
    </location>
</feature>
<dbReference type="VEuPathDB" id="FungiDB:JI435_158830"/>
<feature type="region of interest" description="Disordered" evidence="1">
    <location>
        <begin position="346"/>
        <end position="426"/>
    </location>
</feature>